<evidence type="ECO:0000313" key="8">
    <source>
        <dbReference type="EMBL" id="RPB15143.1"/>
    </source>
</evidence>
<dbReference type="GO" id="GO:0003954">
    <property type="term" value="F:NADH dehydrogenase activity"/>
    <property type="evidence" value="ECO:0007669"/>
    <property type="project" value="InterPro"/>
</dbReference>
<dbReference type="Pfam" id="PF22366">
    <property type="entry name" value="NDH2_C"/>
    <property type="match status" value="1"/>
</dbReference>
<reference evidence="8 9" key="1">
    <citation type="journal article" date="2018" name="Nat. Ecol. Evol.">
        <title>Pezizomycetes genomes reveal the molecular basis of ectomycorrhizal truffle lifestyle.</title>
        <authorList>
            <person name="Murat C."/>
            <person name="Payen T."/>
            <person name="Noel B."/>
            <person name="Kuo A."/>
            <person name="Morin E."/>
            <person name="Chen J."/>
            <person name="Kohler A."/>
            <person name="Krizsan K."/>
            <person name="Balestrini R."/>
            <person name="Da Silva C."/>
            <person name="Montanini B."/>
            <person name="Hainaut M."/>
            <person name="Levati E."/>
            <person name="Barry K.W."/>
            <person name="Belfiori B."/>
            <person name="Cichocki N."/>
            <person name="Clum A."/>
            <person name="Dockter R.B."/>
            <person name="Fauchery L."/>
            <person name="Guy J."/>
            <person name="Iotti M."/>
            <person name="Le Tacon F."/>
            <person name="Lindquist E.A."/>
            <person name="Lipzen A."/>
            <person name="Malagnac F."/>
            <person name="Mello A."/>
            <person name="Molinier V."/>
            <person name="Miyauchi S."/>
            <person name="Poulain J."/>
            <person name="Riccioni C."/>
            <person name="Rubini A."/>
            <person name="Sitrit Y."/>
            <person name="Splivallo R."/>
            <person name="Traeger S."/>
            <person name="Wang M."/>
            <person name="Zifcakova L."/>
            <person name="Wipf D."/>
            <person name="Zambonelli A."/>
            <person name="Paolocci F."/>
            <person name="Nowrousian M."/>
            <person name="Ottonello S."/>
            <person name="Baldrian P."/>
            <person name="Spatafora J.W."/>
            <person name="Henrissat B."/>
            <person name="Nagy L.G."/>
            <person name="Aury J.M."/>
            <person name="Wincker P."/>
            <person name="Grigoriev I.V."/>
            <person name="Bonfante P."/>
            <person name="Martin F.M."/>
        </authorList>
    </citation>
    <scope>NUCLEOTIDE SEQUENCE [LARGE SCALE GENOMIC DNA]</scope>
    <source>
        <strain evidence="8 9">CCBAS932</strain>
    </source>
</reference>
<dbReference type="AlphaFoldDB" id="A0A3N4KX43"/>
<keyword evidence="2" id="KW-0285">Flavoprotein</keyword>
<proteinExistence type="inferred from homology"/>
<accession>A0A3N4KX43</accession>
<keyword evidence="4" id="KW-0560">Oxidoreductase</keyword>
<dbReference type="PANTHER" id="PTHR43706:SF17">
    <property type="entry name" value="NADH DEHYDROGENASE (EUROFUNG)"/>
    <property type="match status" value="1"/>
</dbReference>
<evidence type="ECO:0000256" key="4">
    <source>
        <dbReference type="ARBA" id="ARBA00023002"/>
    </source>
</evidence>
<dbReference type="PANTHER" id="PTHR43706">
    <property type="entry name" value="NADH DEHYDROGENASE"/>
    <property type="match status" value="1"/>
</dbReference>
<dbReference type="PRINTS" id="PR00411">
    <property type="entry name" value="PNDRDTASEI"/>
</dbReference>
<gene>
    <name evidence="8" type="ORF">P167DRAFT_483315</name>
</gene>
<protein>
    <submittedName>
        <fullName evidence="8">FAD/NAD(P)-binding domain-containing protein</fullName>
    </submittedName>
</protein>
<dbReference type="PRINTS" id="PR00368">
    <property type="entry name" value="FADPNR"/>
</dbReference>
<organism evidence="8 9">
    <name type="scientific">Morchella conica CCBAS932</name>
    <dbReference type="NCBI Taxonomy" id="1392247"/>
    <lineage>
        <taxon>Eukaryota</taxon>
        <taxon>Fungi</taxon>
        <taxon>Dikarya</taxon>
        <taxon>Ascomycota</taxon>
        <taxon>Pezizomycotina</taxon>
        <taxon>Pezizomycetes</taxon>
        <taxon>Pezizales</taxon>
        <taxon>Morchellaceae</taxon>
        <taxon>Morchella</taxon>
    </lineage>
</organism>
<dbReference type="OrthoDB" id="9992747at2759"/>
<dbReference type="SUPFAM" id="SSF51905">
    <property type="entry name" value="FAD/NAD(P)-binding domain"/>
    <property type="match status" value="1"/>
</dbReference>
<evidence type="ECO:0000259" key="7">
    <source>
        <dbReference type="Pfam" id="PF22366"/>
    </source>
</evidence>
<keyword evidence="3" id="KW-0274">FAD</keyword>
<dbReference type="GO" id="GO:0005739">
    <property type="term" value="C:mitochondrion"/>
    <property type="evidence" value="ECO:0007669"/>
    <property type="project" value="TreeGrafter"/>
</dbReference>
<sequence>MSTIVRRPAVVKSHLPDIGRCLYGIPHQKRSFTIESLNATKGDRERILILGSGWGGFGLANKLSLKDYQPLIITPRTYFVFTPLLASTAVGTLEFRTAMESSRSRDGVEVVRGWAESIDFAKKTVMVEGALEKRRSNNSPGGEGQDGALVGGGENSRFEVPFDKVVIGVGAYSQTFGVPGVKEHAFFLKDVADARKIRKRILECFEEASLPTASEERKKQLLNFAVIGGGPTGVEFSAELHDLVTDDLSRLYPSLASYPKITIYDVAPRILSMFDGNLTNYAERHFHRQGIQIKTSHHVLAVEDGAIITKEEGRIPVGGVVWNTGLAPNPFIAQGLKGKFPLAAEEDGEWGVEKDEKAGRVVVDNYLRVKVKHEETSQVKPLEDVFAIGDCAWLEGKDLPATAQVANQQAVWLGRTLNKAARKNRKELGGAPVRVVGEPEFKYRSLGVMAYLGSWKAITQTDQGDVKGRLAWLMWRTAYFTKSVSWRNKVLIPVYWFTNWILGRDINRF</sequence>
<dbReference type="InterPro" id="IPR036188">
    <property type="entry name" value="FAD/NAD-bd_sf"/>
</dbReference>
<evidence type="ECO:0000256" key="3">
    <source>
        <dbReference type="ARBA" id="ARBA00022827"/>
    </source>
</evidence>
<dbReference type="Pfam" id="PF07992">
    <property type="entry name" value="Pyr_redox_2"/>
    <property type="match status" value="1"/>
</dbReference>
<dbReference type="InterPro" id="IPR054585">
    <property type="entry name" value="NDH2-like_C"/>
</dbReference>
<dbReference type="EMBL" id="ML119114">
    <property type="protein sequence ID" value="RPB15143.1"/>
    <property type="molecule type" value="Genomic_DNA"/>
</dbReference>
<dbReference type="Proteomes" id="UP000277580">
    <property type="component" value="Unassembled WGS sequence"/>
</dbReference>
<dbReference type="InParanoid" id="A0A3N4KX43"/>
<name>A0A3N4KX43_9PEZI</name>
<keyword evidence="9" id="KW-1185">Reference proteome</keyword>
<keyword evidence="5" id="KW-0520">NAD</keyword>
<dbReference type="Gene3D" id="3.50.50.100">
    <property type="match status" value="1"/>
</dbReference>
<feature type="domain" description="FAD/NAD(P)-binding" evidence="6">
    <location>
        <begin position="46"/>
        <end position="410"/>
    </location>
</feature>
<evidence type="ECO:0000313" key="9">
    <source>
        <dbReference type="Proteomes" id="UP000277580"/>
    </source>
</evidence>
<feature type="domain" description="External alternative NADH-ubiquinone oxidoreductase-like C-terminal" evidence="7">
    <location>
        <begin position="447"/>
        <end position="505"/>
    </location>
</feature>
<dbReference type="STRING" id="1392247.A0A3N4KX43"/>
<evidence type="ECO:0000256" key="5">
    <source>
        <dbReference type="ARBA" id="ARBA00023027"/>
    </source>
</evidence>
<dbReference type="InterPro" id="IPR045024">
    <property type="entry name" value="NDH-2"/>
</dbReference>
<comment type="similarity">
    <text evidence="1">Belongs to the NADH dehydrogenase family.</text>
</comment>
<evidence type="ECO:0000256" key="2">
    <source>
        <dbReference type="ARBA" id="ARBA00022630"/>
    </source>
</evidence>
<evidence type="ECO:0000256" key="1">
    <source>
        <dbReference type="ARBA" id="ARBA00005272"/>
    </source>
</evidence>
<dbReference type="InterPro" id="IPR023753">
    <property type="entry name" value="FAD/NAD-binding_dom"/>
</dbReference>
<evidence type="ECO:0000259" key="6">
    <source>
        <dbReference type="Pfam" id="PF07992"/>
    </source>
</evidence>